<feature type="compositionally biased region" description="Basic and acidic residues" evidence="1">
    <location>
        <begin position="1"/>
        <end position="34"/>
    </location>
</feature>
<accession>A0A0M7BD55</accession>
<dbReference type="Proteomes" id="UP000049455">
    <property type="component" value="Unassembled WGS sequence"/>
</dbReference>
<feature type="region of interest" description="Disordered" evidence="1">
    <location>
        <begin position="1"/>
        <end position="72"/>
    </location>
</feature>
<sequence>MEKPGFGEALRRRGENERKHPFGREIAPEHEMQRQKQWQRNTEAEAGDGHSASVTKASWKASAVRSSERMPP</sequence>
<keyword evidence="3" id="KW-1185">Reference proteome</keyword>
<name>A0A0M7BD55_9RHOB</name>
<reference evidence="2 3" key="1">
    <citation type="submission" date="2015-09" db="EMBL/GenBank/DDBJ databases">
        <authorList>
            <person name="Jackson K.R."/>
            <person name="Lunt B.L."/>
            <person name="Fisher J.N.B."/>
            <person name="Gardner A.V."/>
            <person name="Bailey M.E."/>
            <person name="Deus L.M."/>
            <person name="Earl A.S."/>
            <person name="Gibby P.D."/>
            <person name="Hartmann K.A."/>
            <person name="Liu J.E."/>
            <person name="Manci A.M."/>
            <person name="Nielsen D.A."/>
            <person name="Solomon M.B."/>
            <person name="Breakwell D.P."/>
            <person name="Burnett S.H."/>
            <person name="Grose J.H."/>
        </authorList>
    </citation>
    <scope>NUCLEOTIDE SEQUENCE [LARGE SCALE GENOMIC DNA]</scope>
    <source>
        <strain evidence="2 3">CECT 7799</strain>
    </source>
</reference>
<dbReference type="EMBL" id="CYPR01000127">
    <property type="protein sequence ID" value="CUH39275.1"/>
    <property type="molecule type" value="Genomic_DNA"/>
</dbReference>
<dbReference type="AlphaFoldDB" id="A0A0M7BD55"/>
<gene>
    <name evidence="2" type="ORF">JSE7799_01999</name>
</gene>
<protein>
    <submittedName>
        <fullName evidence="2">Uncharacterized protein</fullName>
    </submittedName>
</protein>
<evidence type="ECO:0000313" key="2">
    <source>
        <dbReference type="EMBL" id="CUH39275.1"/>
    </source>
</evidence>
<evidence type="ECO:0000256" key="1">
    <source>
        <dbReference type="SAM" id="MobiDB-lite"/>
    </source>
</evidence>
<proteinExistence type="predicted"/>
<organism evidence="2 3">
    <name type="scientific">Jannaschia seosinensis</name>
    <dbReference type="NCBI Taxonomy" id="313367"/>
    <lineage>
        <taxon>Bacteria</taxon>
        <taxon>Pseudomonadati</taxon>
        <taxon>Pseudomonadota</taxon>
        <taxon>Alphaproteobacteria</taxon>
        <taxon>Rhodobacterales</taxon>
        <taxon>Roseobacteraceae</taxon>
        <taxon>Jannaschia</taxon>
    </lineage>
</organism>
<evidence type="ECO:0000313" key="3">
    <source>
        <dbReference type="Proteomes" id="UP000049455"/>
    </source>
</evidence>